<keyword evidence="4 6" id="KW-0862">Zinc</keyword>
<evidence type="ECO:0000256" key="5">
    <source>
        <dbReference type="ARBA" id="ARBA00023002"/>
    </source>
</evidence>
<dbReference type="SUPFAM" id="SSF50129">
    <property type="entry name" value="GroES-like"/>
    <property type="match status" value="1"/>
</dbReference>
<evidence type="ECO:0000259" key="8">
    <source>
        <dbReference type="Pfam" id="PF08240"/>
    </source>
</evidence>
<dbReference type="Pfam" id="PF00107">
    <property type="entry name" value="ADH_zinc_N"/>
    <property type="match status" value="1"/>
</dbReference>
<dbReference type="InterPro" id="IPR036291">
    <property type="entry name" value="NAD(P)-bd_dom_sf"/>
</dbReference>
<name>A0A1H5YTR5_9RHOO</name>
<dbReference type="PANTHER" id="PTHR42940:SF8">
    <property type="entry name" value="VACUOLAR PROTEIN SORTING-ASSOCIATED PROTEIN 11"/>
    <property type="match status" value="1"/>
</dbReference>
<dbReference type="NCBIfam" id="TIGR03201">
    <property type="entry name" value="dearomat_had"/>
    <property type="match status" value="1"/>
</dbReference>
<dbReference type="InterPro" id="IPR013149">
    <property type="entry name" value="ADH-like_C"/>
</dbReference>
<keyword evidence="5 9" id="KW-0560">Oxidoreductase</keyword>
<dbReference type="PROSITE" id="PS00059">
    <property type="entry name" value="ADH_ZINC"/>
    <property type="match status" value="1"/>
</dbReference>
<dbReference type="GO" id="GO:0005737">
    <property type="term" value="C:cytoplasm"/>
    <property type="evidence" value="ECO:0007669"/>
    <property type="project" value="TreeGrafter"/>
</dbReference>
<dbReference type="InterPro" id="IPR013154">
    <property type="entry name" value="ADH-like_N"/>
</dbReference>
<dbReference type="InterPro" id="IPR011032">
    <property type="entry name" value="GroES-like_sf"/>
</dbReference>
<feature type="domain" description="Alcohol dehydrogenase-like N-terminal" evidence="8">
    <location>
        <begin position="28"/>
        <end position="137"/>
    </location>
</feature>
<evidence type="ECO:0000256" key="2">
    <source>
        <dbReference type="ARBA" id="ARBA00008072"/>
    </source>
</evidence>
<dbReference type="PANTHER" id="PTHR42940">
    <property type="entry name" value="ALCOHOL DEHYDROGENASE 1-RELATED"/>
    <property type="match status" value="1"/>
</dbReference>
<dbReference type="Gene3D" id="3.90.180.10">
    <property type="entry name" value="Medium-chain alcohol dehydrogenases, catalytic domain"/>
    <property type="match status" value="1"/>
</dbReference>
<dbReference type="SUPFAM" id="SSF51735">
    <property type="entry name" value="NAD(P)-binding Rossmann-fold domains"/>
    <property type="match status" value="1"/>
</dbReference>
<dbReference type="InterPro" id="IPR002328">
    <property type="entry name" value="ADH_Zn_CS"/>
</dbReference>
<evidence type="ECO:0000256" key="6">
    <source>
        <dbReference type="RuleBase" id="RU361277"/>
    </source>
</evidence>
<dbReference type="RefSeq" id="WP_075149453.1">
    <property type="nucleotide sequence ID" value="NZ_CP018839.1"/>
</dbReference>
<evidence type="ECO:0000256" key="3">
    <source>
        <dbReference type="ARBA" id="ARBA00022723"/>
    </source>
</evidence>
<sequence length="355" mass="38108">MAIQAYRWVMKAVGQPMEREMFDPGAPGPDEVVVEVAGCGVCHTDLGFYYDGVRTNHPLPLTLGHEISGHVVATGKGADEWMRRAVIVPAMFQCGECDPCKRGKGTLCSNEKMPGNDIDGGFATHIRVPARGLVPVDESRLRDVGLSLASVAVVADAVTTPYQAVLQSGLGPGDIAIVNGVGGVGGYCVQIARAMGATVVAIDVDPAKLKMIADYGAALTLNAREVDSREQKKRIAAFARERGLRPIEWTIFECSGTRAGQESAFSLLVRGGTLCVVGFTLDKVEVRLSNFMALHARALGNWGCLLKNYVPALDLVLEGKVKIASFVEELPLDQINEVFQAAHDRRLVRRAVLVP</sequence>
<evidence type="ECO:0000259" key="7">
    <source>
        <dbReference type="Pfam" id="PF00107"/>
    </source>
</evidence>
<evidence type="ECO:0000313" key="10">
    <source>
        <dbReference type="Proteomes" id="UP000185739"/>
    </source>
</evidence>
<keyword evidence="3 6" id="KW-0479">Metal-binding</keyword>
<dbReference type="AlphaFoldDB" id="A0A1H5YTR5"/>
<dbReference type="Pfam" id="PF08240">
    <property type="entry name" value="ADH_N"/>
    <property type="match status" value="1"/>
</dbReference>
<dbReference type="OrthoDB" id="9773078at2"/>
<comment type="similarity">
    <text evidence="2 6">Belongs to the zinc-containing alcohol dehydrogenase family.</text>
</comment>
<comment type="cofactor">
    <cofactor evidence="1 6">
        <name>Zn(2+)</name>
        <dbReference type="ChEBI" id="CHEBI:29105"/>
    </cofactor>
</comment>
<dbReference type="EC" id="1.1.1.14" evidence="9"/>
<evidence type="ECO:0000256" key="1">
    <source>
        <dbReference type="ARBA" id="ARBA00001947"/>
    </source>
</evidence>
<organism evidence="9 10">
    <name type="scientific">Thauera chlorobenzoica</name>
    <dbReference type="NCBI Taxonomy" id="96773"/>
    <lineage>
        <taxon>Bacteria</taxon>
        <taxon>Pseudomonadati</taxon>
        <taxon>Pseudomonadota</taxon>
        <taxon>Betaproteobacteria</taxon>
        <taxon>Rhodocyclales</taxon>
        <taxon>Zoogloeaceae</taxon>
        <taxon>Thauera</taxon>
    </lineage>
</organism>
<reference evidence="9 10" key="1">
    <citation type="submission" date="2016-12" db="EMBL/GenBank/DDBJ databases">
        <title>Complete genome sequence of Thauera chlorobenzoica, a Betaproteobacterium degrading haloaromatics anaerobically to CO2 and halides.</title>
        <authorList>
            <person name="Goris T."/>
            <person name="Mergelsberg M."/>
            <person name="Boll M."/>
        </authorList>
    </citation>
    <scope>NUCLEOTIDE SEQUENCE [LARGE SCALE GENOMIC DNA]</scope>
    <source>
        <strain evidence="9 10">3CB1</strain>
    </source>
</reference>
<dbReference type="STRING" id="96773.Tchl_3418"/>
<dbReference type="EMBL" id="CP018839">
    <property type="protein sequence ID" value="APR06218.1"/>
    <property type="molecule type" value="Genomic_DNA"/>
</dbReference>
<protein>
    <submittedName>
        <fullName evidence="9">Hydroxyacyl-CoA dehydrogenase MbdX</fullName>
        <ecNumber evidence="9">1.1.1.14</ecNumber>
    </submittedName>
</protein>
<dbReference type="Proteomes" id="UP000185739">
    <property type="component" value="Chromosome"/>
</dbReference>
<evidence type="ECO:0000256" key="4">
    <source>
        <dbReference type="ARBA" id="ARBA00022833"/>
    </source>
</evidence>
<proteinExistence type="inferred from homology"/>
<dbReference type="InterPro" id="IPR017614">
    <property type="entry name" value="Dearomat_deydrogenase"/>
</dbReference>
<gene>
    <name evidence="9" type="ORF">Tchl_3418</name>
</gene>
<dbReference type="GO" id="GO:0003939">
    <property type="term" value="F:L-iditol 2-dehydrogenase (NAD+) activity"/>
    <property type="evidence" value="ECO:0007669"/>
    <property type="project" value="UniProtKB-EC"/>
</dbReference>
<dbReference type="CDD" id="cd08254">
    <property type="entry name" value="hydroxyacyl_CoA_DH"/>
    <property type="match status" value="1"/>
</dbReference>
<accession>A0A1H5YTR5</accession>
<keyword evidence="10" id="KW-1185">Reference proteome</keyword>
<feature type="domain" description="Alcohol dehydrogenase-like C-terminal" evidence="7">
    <location>
        <begin position="183"/>
        <end position="316"/>
    </location>
</feature>
<dbReference type="Gene3D" id="3.40.50.720">
    <property type="entry name" value="NAD(P)-binding Rossmann-like Domain"/>
    <property type="match status" value="1"/>
</dbReference>
<dbReference type="KEGG" id="tcl:Tchl_3418"/>
<evidence type="ECO:0000313" key="9">
    <source>
        <dbReference type="EMBL" id="APR06218.1"/>
    </source>
</evidence>
<dbReference type="GO" id="GO:0008270">
    <property type="term" value="F:zinc ion binding"/>
    <property type="evidence" value="ECO:0007669"/>
    <property type="project" value="InterPro"/>
</dbReference>